<name>A0A822ZKM4_NELNU</name>
<keyword evidence="1" id="KW-0732">Signal</keyword>
<organism evidence="2 3">
    <name type="scientific">Nelumbo nucifera</name>
    <name type="common">Sacred lotus</name>
    <dbReference type="NCBI Taxonomy" id="4432"/>
    <lineage>
        <taxon>Eukaryota</taxon>
        <taxon>Viridiplantae</taxon>
        <taxon>Streptophyta</taxon>
        <taxon>Embryophyta</taxon>
        <taxon>Tracheophyta</taxon>
        <taxon>Spermatophyta</taxon>
        <taxon>Magnoliopsida</taxon>
        <taxon>Proteales</taxon>
        <taxon>Nelumbonaceae</taxon>
        <taxon>Nelumbo</taxon>
    </lineage>
</organism>
<feature type="signal peptide" evidence="1">
    <location>
        <begin position="1"/>
        <end position="17"/>
    </location>
</feature>
<sequence>MASLVLLLSEFLHPEDANPASSPYPPTSCAVAVAAASASAKKRVAGILAKKPSEARENNADMTEDLPELRVCVDLLFCLHLGKIGVLLQGELVQEIEVIWAMLCAVD</sequence>
<accession>A0A822ZKM4</accession>
<keyword evidence="3" id="KW-1185">Reference proteome</keyword>
<comment type="caution">
    <text evidence="2">The sequence shown here is derived from an EMBL/GenBank/DDBJ whole genome shotgun (WGS) entry which is preliminary data.</text>
</comment>
<reference evidence="2 3" key="1">
    <citation type="journal article" date="2020" name="Mol. Biol. Evol.">
        <title>Distinct Expression and Methylation Patterns for Genes with Different Fates following a Single Whole-Genome Duplication in Flowering Plants.</title>
        <authorList>
            <person name="Shi T."/>
            <person name="Rahmani R.S."/>
            <person name="Gugger P.F."/>
            <person name="Wang M."/>
            <person name="Li H."/>
            <person name="Zhang Y."/>
            <person name="Li Z."/>
            <person name="Wang Q."/>
            <person name="Van de Peer Y."/>
            <person name="Marchal K."/>
            <person name="Chen J."/>
        </authorList>
    </citation>
    <scope>NUCLEOTIDE SEQUENCE [LARGE SCALE GENOMIC DNA]</scope>
    <source>
        <tissue evidence="2">Leaf</tissue>
    </source>
</reference>
<evidence type="ECO:0000313" key="2">
    <source>
        <dbReference type="EMBL" id="DAD43556.1"/>
    </source>
</evidence>
<gene>
    <name evidence="2" type="ORF">HUJ06_001786</name>
</gene>
<dbReference type="EMBL" id="DUZY01000006">
    <property type="protein sequence ID" value="DAD43556.1"/>
    <property type="molecule type" value="Genomic_DNA"/>
</dbReference>
<dbReference type="Proteomes" id="UP000607653">
    <property type="component" value="Unassembled WGS sequence"/>
</dbReference>
<proteinExistence type="predicted"/>
<feature type="chain" id="PRO_5032948160" evidence="1">
    <location>
        <begin position="18"/>
        <end position="107"/>
    </location>
</feature>
<evidence type="ECO:0000256" key="1">
    <source>
        <dbReference type="SAM" id="SignalP"/>
    </source>
</evidence>
<dbReference type="AlphaFoldDB" id="A0A822ZKM4"/>
<protein>
    <submittedName>
        <fullName evidence="2">Uncharacterized protein</fullName>
    </submittedName>
</protein>
<evidence type="ECO:0000313" key="3">
    <source>
        <dbReference type="Proteomes" id="UP000607653"/>
    </source>
</evidence>